<feature type="region of interest" description="Disordered" evidence="1">
    <location>
        <begin position="125"/>
        <end position="149"/>
    </location>
</feature>
<dbReference type="EMBL" id="BPLQ01012118">
    <property type="protein sequence ID" value="GIY62715.1"/>
    <property type="molecule type" value="Genomic_DNA"/>
</dbReference>
<dbReference type="AlphaFoldDB" id="A0AAV4UZB8"/>
<reference evidence="2 3" key="1">
    <citation type="submission" date="2021-06" db="EMBL/GenBank/DDBJ databases">
        <title>Caerostris darwini draft genome.</title>
        <authorList>
            <person name="Kono N."/>
            <person name="Arakawa K."/>
        </authorList>
    </citation>
    <scope>NUCLEOTIDE SEQUENCE [LARGE SCALE GENOMIC DNA]</scope>
</reference>
<dbReference type="Proteomes" id="UP001054837">
    <property type="component" value="Unassembled WGS sequence"/>
</dbReference>
<keyword evidence="3" id="KW-1185">Reference proteome</keyword>
<gene>
    <name evidence="2" type="ORF">CDAR_45091</name>
</gene>
<comment type="caution">
    <text evidence="2">The sequence shown here is derived from an EMBL/GenBank/DDBJ whole genome shotgun (WGS) entry which is preliminary data.</text>
</comment>
<protein>
    <submittedName>
        <fullName evidence="2">Uncharacterized protein</fullName>
    </submittedName>
</protein>
<accession>A0AAV4UZB8</accession>
<evidence type="ECO:0000256" key="1">
    <source>
        <dbReference type="SAM" id="MobiDB-lite"/>
    </source>
</evidence>
<evidence type="ECO:0000313" key="3">
    <source>
        <dbReference type="Proteomes" id="UP001054837"/>
    </source>
</evidence>
<proteinExistence type="predicted"/>
<organism evidence="2 3">
    <name type="scientific">Caerostris darwini</name>
    <dbReference type="NCBI Taxonomy" id="1538125"/>
    <lineage>
        <taxon>Eukaryota</taxon>
        <taxon>Metazoa</taxon>
        <taxon>Ecdysozoa</taxon>
        <taxon>Arthropoda</taxon>
        <taxon>Chelicerata</taxon>
        <taxon>Arachnida</taxon>
        <taxon>Araneae</taxon>
        <taxon>Araneomorphae</taxon>
        <taxon>Entelegynae</taxon>
        <taxon>Araneoidea</taxon>
        <taxon>Araneidae</taxon>
        <taxon>Caerostris</taxon>
    </lineage>
</organism>
<name>A0AAV4UZB8_9ARAC</name>
<evidence type="ECO:0000313" key="2">
    <source>
        <dbReference type="EMBL" id="GIY62715.1"/>
    </source>
</evidence>
<sequence>MSDRNSRAMNDLVRVLSDRIFKCNGSSFECPYLSGKLPPGNLYAKGVPISPKSRASCLALEIVSSPTLAQKLPVAVSLHLKQRLITDLSLRPPFRQLLPPRKTLLQLWTSKTMIYFQNPCSNDARDHSARSDSGLPLSSHFSRNPKPSSFKPSLPSYTLPPFASSLHCNFVKGG</sequence>